<gene>
    <name evidence="2" type="ORF">PaMx74_73</name>
</gene>
<dbReference type="GeneID" id="26626399"/>
<evidence type="ECO:0000313" key="2">
    <source>
        <dbReference type="EMBL" id="ALH23472.1"/>
    </source>
</evidence>
<sequence length="179" mass="18591">MDVNEYMKQSLSLLERIAEGIETLNANGVHVTNFVLPEGTDLKAVGSVVHAQPADNAKSDEADKKAKAEAEAKAKKEKAEAEAKAKKEAEAKAAKEKAEADAKAKADADAAAEKKEDKPADAKKKVTADDARKALKAYAAIEGNDAAMELLTSLGAGSVSALAEQGEDKLAELVAKCGG</sequence>
<feature type="compositionally biased region" description="Basic and acidic residues" evidence="1">
    <location>
        <begin position="57"/>
        <end position="127"/>
    </location>
</feature>
<evidence type="ECO:0000313" key="3">
    <source>
        <dbReference type="Proteomes" id="UP000203864"/>
    </source>
</evidence>
<dbReference type="KEGG" id="vg:26626399"/>
<evidence type="ECO:0000256" key="1">
    <source>
        <dbReference type="SAM" id="MobiDB-lite"/>
    </source>
</evidence>
<dbReference type="OrthoDB" id="39575at10239"/>
<reference evidence="2 3" key="1">
    <citation type="journal article" date="2012" name="Appl. Environ. Microbiol.">
        <title>High Diversity and Novel Species of Pseudomonas aeruginosa Bacteriophages.</title>
        <authorList>
            <person name="Sepulveda-Robles O."/>
            <person name="Kameyama L."/>
            <person name="Guarneros G."/>
        </authorList>
    </citation>
    <scope>NUCLEOTIDE SEQUENCE [LARGE SCALE GENOMIC DNA]</scope>
</reference>
<name>A0A0S0N7B0_9CAUD</name>
<dbReference type="Proteomes" id="UP000203864">
    <property type="component" value="Segment"/>
</dbReference>
<dbReference type="EMBL" id="JQ067093">
    <property type="protein sequence ID" value="ALH23472.1"/>
    <property type="molecule type" value="Genomic_DNA"/>
</dbReference>
<keyword evidence="3" id="KW-1185">Reference proteome</keyword>
<dbReference type="RefSeq" id="YP_009199512.1">
    <property type="nucleotide sequence ID" value="NC_028809.1"/>
</dbReference>
<accession>A0A0S0N7B0</accession>
<protein>
    <submittedName>
        <fullName evidence="2">Uncharacterized protein</fullName>
    </submittedName>
</protein>
<feature type="region of interest" description="Disordered" evidence="1">
    <location>
        <begin position="52"/>
        <end position="127"/>
    </location>
</feature>
<proteinExistence type="predicted"/>
<organism evidence="2 3">
    <name type="scientific">Pseudomonas phage PaMx74</name>
    <dbReference type="NCBI Taxonomy" id="1175663"/>
    <lineage>
        <taxon>Viruses</taxon>
        <taxon>Duplodnaviria</taxon>
        <taxon>Heunggongvirae</taxon>
        <taxon>Uroviricota</taxon>
        <taxon>Caudoviricetes</taxon>
        <taxon>Mesyanzhinovviridae</taxon>
        <taxon>Bradleyvirinae</taxon>
        <taxon>Cinvestavvirus</taxon>
        <taxon>Cinvestavvirus PaMx74</taxon>
        <taxon>Pamexvirus PaMx74</taxon>
    </lineage>
</organism>